<dbReference type="PANTHER" id="PTHR39337">
    <property type="entry name" value="BLR5642 PROTEIN"/>
    <property type="match status" value="1"/>
</dbReference>
<dbReference type="AlphaFoldDB" id="L0NIL9"/>
<accession>L0NIL9</accession>
<gene>
    <name evidence="1" type="ORF">NT26_3222</name>
</gene>
<dbReference type="EMBL" id="FO082820">
    <property type="protein sequence ID" value="CCF20945.1"/>
    <property type="molecule type" value="Genomic_DNA"/>
</dbReference>
<sequence>MNVMTIGFTKTSAENFFGRIKAAGVKKVIDVRLHNSSQLAGFAKADDLPFFLRELCGADYAHEPLLAPTEEIMTSFKKLKGDWTVFRESFLRLMAERKIESQFRAEAFGDACLLCSEDKPHHCHRTLVCEYLNGKWGGRLAVKHL</sequence>
<proteinExistence type="predicted"/>
<name>L0NIL9_9HYPH</name>
<dbReference type="RefSeq" id="WP_052640016.1">
    <property type="nucleotide sequence ID" value="NZ_FO082820.1"/>
</dbReference>
<evidence type="ECO:0000313" key="1">
    <source>
        <dbReference type="EMBL" id="CCF20945.1"/>
    </source>
</evidence>
<dbReference type="KEGG" id="rht:NT26_3222"/>
<evidence type="ECO:0008006" key="3">
    <source>
        <dbReference type="Google" id="ProtNLM"/>
    </source>
</evidence>
<dbReference type="Proteomes" id="UP000010792">
    <property type="component" value="Chromosome"/>
</dbReference>
<evidence type="ECO:0000313" key="2">
    <source>
        <dbReference type="Proteomes" id="UP000010792"/>
    </source>
</evidence>
<protein>
    <recommendedName>
        <fullName evidence="3">DUF488 domain-containing protein</fullName>
    </recommendedName>
</protein>
<dbReference type="STRING" id="1125847.NT26_3222"/>
<organism evidence="1 2">
    <name type="scientific">Pseudorhizobium banfieldiae</name>
    <dbReference type="NCBI Taxonomy" id="1125847"/>
    <lineage>
        <taxon>Bacteria</taxon>
        <taxon>Pseudomonadati</taxon>
        <taxon>Pseudomonadota</taxon>
        <taxon>Alphaproteobacteria</taxon>
        <taxon>Hyphomicrobiales</taxon>
        <taxon>Rhizobiaceae</taxon>
        <taxon>Rhizobium/Agrobacterium group</taxon>
        <taxon>Pseudorhizobium</taxon>
    </lineage>
</organism>
<dbReference type="OrthoDB" id="9810084at2"/>
<dbReference type="PANTHER" id="PTHR39337:SF1">
    <property type="entry name" value="BLR5642 PROTEIN"/>
    <property type="match status" value="1"/>
</dbReference>
<dbReference type="Pfam" id="PF04343">
    <property type="entry name" value="DUF488"/>
    <property type="match status" value="1"/>
</dbReference>
<keyword evidence="2" id="KW-1185">Reference proteome</keyword>
<reference evidence="1 2" key="1">
    <citation type="journal article" date="2013" name="Genome Biol. Evol.">
        <title>Life in an arsenic-containing gold mine: genome and physiology of the autotrophic arsenite-oxidizing bacterium rhizobium sp. NT-26.</title>
        <authorList>
            <person name="Andres J."/>
            <person name="Arsene-Ploetze F."/>
            <person name="Barbe V."/>
            <person name="Brochier-Armanet C."/>
            <person name="Cleiss-Arnold J."/>
            <person name="Coppee J.Y."/>
            <person name="Dillies M.A."/>
            <person name="Geist"/>
            <person name="L"/>
            <person name="Joublin A."/>
            <person name="Koechler S."/>
            <person name="Lassalle F."/>
            <person name="Marchal M."/>
            <person name="Medigue C."/>
            <person name="Muller D."/>
            <person name="Nesme X."/>
            <person name="Plewniak F."/>
            <person name="Proux C."/>
            <person name="Ramirez-Bahena M.H."/>
            <person name="Schenowitz C."/>
            <person name="Sismeiro O."/>
            <person name="Vallenet D."/>
            <person name="Santini J.M."/>
            <person name="Bertin P.N."/>
        </authorList>
    </citation>
    <scope>NUCLEOTIDE SEQUENCE [LARGE SCALE GENOMIC DNA]</scope>
    <source>
        <strain evidence="1 2">NT-26</strain>
    </source>
</reference>
<dbReference type="InterPro" id="IPR007438">
    <property type="entry name" value="DUF488"/>
</dbReference>